<sequence length="511" mass="59808">MTFQSILFKKTEDGIIKETLEAPIFFVDLNLDQIIDTITAGKEEYNLKPFFYTSLNDIDAINYRHEIMQDLENKTFFEHIKSFTQKMRTMREHLTQADKLYYKYQKERWFLDAVEIYCDAVNCLVHDLTLIELKSRGFLAFREYLINYTHSDRFRSLLTETKKLKADLSTVKYCLLIKGNRIKVRKYEDEIDYSAEVEKTFEKFKQGAVKDYKVEFSTWPDMNHVEAKILDLVAQLYADIFLRLDNYCMENGNYLDETIAVFDREIQFYIAYLEYVAIFKRKGLKFCYPQISSTCKEVYDYEGFDLALAYKLINEGSAVVCNDFYLKGKERIFVVTGPNQGGKTTFARTFGQLHYLASLGCPVPGREARLFLFDKLFTHFEKEENVKNLRGKLQDDLVRIHDILNKATCNSIIIMNEIFTSTTLKDAIYLSRKVMERIIQLDLLCVCVTFIDELAFLSEKTVSMVSTVVPENPAVRTYKIVRRPADGLAYALAIAEKYRLTYDCLKERIKL</sequence>
<feature type="domain" description="DNA mismatch repair proteins mutS family" evidence="4">
    <location>
        <begin position="330"/>
        <end position="510"/>
    </location>
</feature>
<dbReference type="SMART" id="SM00534">
    <property type="entry name" value="MUTSac"/>
    <property type="match status" value="1"/>
</dbReference>
<dbReference type="SUPFAM" id="SSF52540">
    <property type="entry name" value="P-loop containing nucleoside triphosphate hydrolases"/>
    <property type="match status" value="1"/>
</dbReference>
<evidence type="ECO:0000313" key="5">
    <source>
        <dbReference type="EMBL" id="QGP93803.1"/>
    </source>
</evidence>
<accession>A0A6I5ZUW9</accession>
<name>A0A6I5ZUW9_9FIRM</name>
<dbReference type="InterPro" id="IPR000432">
    <property type="entry name" value="DNA_mismatch_repair_MutS_C"/>
</dbReference>
<dbReference type="InterPro" id="IPR045076">
    <property type="entry name" value="MutS"/>
</dbReference>
<organism evidence="5 6">
    <name type="scientific">Neomoorella glycerini</name>
    <dbReference type="NCBI Taxonomy" id="55779"/>
    <lineage>
        <taxon>Bacteria</taxon>
        <taxon>Bacillati</taxon>
        <taxon>Bacillota</taxon>
        <taxon>Clostridia</taxon>
        <taxon>Neomoorellales</taxon>
        <taxon>Neomoorellaceae</taxon>
        <taxon>Neomoorella</taxon>
    </lineage>
</organism>
<dbReference type="PANTHER" id="PTHR11361:SF34">
    <property type="entry name" value="DNA MISMATCH REPAIR PROTEIN MSH1, MITOCHONDRIAL"/>
    <property type="match status" value="1"/>
</dbReference>
<dbReference type="Gene3D" id="3.40.50.300">
    <property type="entry name" value="P-loop containing nucleotide triphosphate hydrolases"/>
    <property type="match status" value="1"/>
</dbReference>
<dbReference type="GO" id="GO:0005524">
    <property type="term" value="F:ATP binding"/>
    <property type="evidence" value="ECO:0007669"/>
    <property type="project" value="UniProtKB-KW"/>
</dbReference>
<dbReference type="Pfam" id="PF00488">
    <property type="entry name" value="MutS_V"/>
    <property type="match status" value="1"/>
</dbReference>
<dbReference type="PANTHER" id="PTHR11361">
    <property type="entry name" value="DNA MISMATCH REPAIR PROTEIN MUTS FAMILY MEMBER"/>
    <property type="match status" value="1"/>
</dbReference>
<proteinExistence type="predicted"/>
<gene>
    <name evidence="5" type="primary">mutS_3</name>
    <name evidence="5" type="ORF">MGLY_32260</name>
</gene>
<dbReference type="InterPro" id="IPR027417">
    <property type="entry name" value="P-loop_NTPase"/>
</dbReference>
<protein>
    <submittedName>
        <fullName evidence="5">DNA mismatch repair protein MutS</fullName>
    </submittedName>
</protein>
<dbReference type="RefSeq" id="WP_156276553.1">
    <property type="nucleotide sequence ID" value="NZ_CP046244.1"/>
</dbReference>
<dbReference type="OrthoDB" id="9808166at2"/>
<evidence type="ECO:0000256" key="2">
    <source>
        <dbReference type="ARBA" id="ARBA00022840"/>
    </source>
</evidence>
<dbReference type="GO" id="GO:0006298">
    <property type="term" value="P:mismatch repair"/>
    <property type="evidence" value="ECO:0007669"/>
    <property type="project" value="InterPro"/>
</dbReference>
<keyword evidence="6" id="KW-1185">Reference proteome</keyword>
<keyword evidence="2" id="KW-0067">ATP-binding</keyword>
<dbReference type="GO" id="GO:0005829">
    <property type="term" value="C:cytosol"/>
    <property type="evidence" value="ECO:0007669"/>
    <property type="project" value="TreeGrafter"/>
</dbReference>
<dbReference type="Proteomes" id="UP000425916">
    <property type="component" value="Chromosome"/>
</dbReference>
<keyword evidence="3" id="KW-0238">DNA-binding</keyword>
<evidence type="ECO:0000313" key="6">
    <source>
        <dbReference type="Proteomes" id="UP000425916"/>
    </source>
</evidence>
<reference evidence="5 6" key="1">
    <citation type="submission" date="2019-11" db="EMBL/GenBank/DDBJ databases">
        <title>Genome sequence of Moorella glycerini DSM11254.</title>
        <authorList>
            <person name="Poehlein A."/>
            <person name="Boeer T."/>
            <person name="Daniel R."/>
        </authorList>
    </citation>
    <scope>NUCLEOTIDE SEQUENCE [LARGE SCALE GENOMIC DNA]</scope>
    <source>
        <strain evidence="5 6">DSM 11254</strain>
    </source>
</reference>
<evidence type="ECO:0000256" key="3">
    <source>
        <dbReference type="ARBA" id="ARBA00023125"/>
    </source>
</evidence>
<dbReference type="AlphaFoldDB" id="A0A6I5ZUW9"/>
<keyword evidence="1" id="KW-0547">Nucleotide-binding</keyword>
<evidence type="ECO:0000259" key="4">
    <source>
        <dbReference type="SMART" id="SM00534"/>
    </source>
</evidence>
<dbReference type="GO" id="GO:0030983">
    <property type="term" value="F:mismatched DNA binding"/>
    <property type="evidence" value="ECO:0007669"/>
    <property type="project" value="InterPro"/>
</dbReference>
<evidence type="ECO:0000256" key="1">
    <source>
        <dbReference type="ARBA" id="ARBA00022741"/>
    </source>
</evidence>
<dbReference type="GO" id="GO:0140664">
    <property type="term" value="F:ATP-dependent DNA damage sensor activity"/>
    <property type="evidence" value="ECO:0007669"/>
    <property type="project" value="InterPro"/>
</dbReference>
<dbReference type="EMBL" id="CP046244">
    <property type="protein sequence ID" value="QGP93803.1"/>
    <property type="molecule type" value="Genomic_DNA"/>
</dbReference>